<evidence type="ECO:0000313" key="2">
    <source>
        <dbReference type="EMBL" id="MBO3117545.1"/>
    </source>
</evidence>
<dbReference type="RefSeq" id="WP_208154899.1">
    <property type="nucleotide sequence ID" value="NZ_JAGEVF010000010.1"/>
</dbReference>
<keyword evidence="1" id="KW-0812">Transmembrane</keyword>
<feature type="transmembrane region" description="Helical" evidence="1">
    <location>
        <begin position="242"/>
        <end position="261"/>
    </location>
</feature>
<proteinExistence type="predicted"/>
<name>A0ABS3T476_9FLAO</name>
<feature type="transmembrane region" description="Helical" evidence="1">
    <location>
        <begin position="334"/>
        <end position="359"/>
    </location>
</feature>
<evidence type="ECO:0000256" key="1">
    <source>
        <dbReference type="SAM" id="Phobius"/>
    </source>
</evidence>
<dbReference type="EMBL" id="JAGEVF010000010">
    <property type="protein sequence ID" value="MBO3117545.1"/>
    <property type="molecule type" value="Genomic_DNA"/>
</dbReference>
<sequence length="360" mass="42464">MEPNKVKCQNCEQPYEEGFQFCPHCGQKTNDELTIGVLFYNTISNYFSFDARFLKSFVPLMFRPGYLAKEFVKGKRLLYLHPAQMYLFVAVIFFFIFNFYVREGREKLDKTMEEVVASRENKGKVSKEKLSDSIYMDSLRQMALKPIKLKKDALGLKEEDLRRLDSITTVEIGSEEINTDFGFNESEIDSLIQSGASNETIYRAMGMAEDAGYFQRKIFVQGLKFYKTMGLGQIYQTFIDSIPLAMFFLMPLFALFFKVFFFKRGRYAHHLVFSFYYFSFLFLLFSLIFAINRWIWDIPDWIDWLLAFSTFFYLVASVIRFYEQNWILSFIKSGIISFFFLLLVVPVSFVMLGFIAFLFY</sequence>
<keyword evidence="3" id="KW-1185">Reference proteome</keyword>
<accession>A0ABS3T476</accession>
<gene>
    <name evidence="2" type="ORF">J4050_12360</name>
</gene>
<keyword evidence="1" id="KW-0472">Membrane</keyword>
<protein>
    <submittedName>
        <fullName evidence="2">DUF3667 domain-containing protein</fullName>
    </submittedName>
</protein>
<keyword evidence="1" id="KW-1133">Transmembrane helix</keyword>
<dbReference type="Proteomes" id="UP000676776">
    <property type="component" value="Unassembled WGS sequence"/>
</dbReference>
<organism evidence="2 3">
    <name type="scientific">Winogradskyella pelagia</name>
    <dbReference type="NCBI Taxonomy" id="2819984"/>
    <lineage>
        <taxon>Bacteria</taxon>
        <taxon>Pseudomonadati</taxon>
        <taxon>Bacteroidota</taxon>
        <taxon>Flavobacteriia</taxon>
        <taxon>Flavobacteriales</taxon>
        <taxon>Flavobacteriaceae</taxon>
        <taxon>Winogradskyella</taxon>
    </lineage>
</organism>
<dbReference type="InterPro" id="IPR022134">
    <property type="entry name" value="DUF3667"/>
</dbReference>
<feature type="transmembrane region" description="Helical" evidence="1">
    <location>
        <begin position="83"/>
        <end position="101"/>
    </location>
</feature>
<comment type="caution">
    <text evidence="2">The sequence shown here is derived from an EMBL/GenBank/DDBJ whole genome shotgun (WGS) entry which is preliminary data.</text>
</comment>
<feature type="transmembrane region" description="Helical" evidence="1">
    <location>
        <begin position="301"/>
        <end position="322"/>
    </location>
</feature>
<reference evidence="2 3" key="1">
    <citation type="submission" date="2021-03" db="EMBL/GenBank/DDBJ databases">
        <title>Winogradskyella sp. nov., isolated from costal sediment.</title>
        <authorList>
            <person name="Gao C."/>
        </authorList>
    </citation>
    <scope>NUCLEOTIDE SEQUENCE [LARGE SCALE GENOMIC DNA]</scope>
    <source>
        <strain evidence="2 3">DF17</strain>
    </source>
</reference>
<feature type="transmembrane region" description="Helical" evidence="1">
    <location>
        <begin position="273"/>
        <end position="295"/>
    </location>
</feature>
<evidence type="ECO:0000313" key="3">
    <source>
        <dbReference type="Proteomes" id="UP000676776"/>
    </source>
</evidence>
<dbReference type="Pfam" id="PF12412">
    <property type="entry name" value="DUF3667"/>
    <property type="match status" value="1"/>
</dbReference>